<evidence type="ECO:0000313" key="2">
    <source>
        <dbReference type="Proteomes" id="UP000740329"/>
    </source>
</evidence>
<accession>A0A8J7S2G0</accession>
<sequence length="93" mass="11047">MKKRPSLCIKIHYPGSVLEGEFDFEAVVNLKDKYLKYLDTGKHKGTVLFNEDTKKFVIVNFSEICAIEVDKTLIFMDEYEREWDKVSRFKYNL</sequence>
<comment type="caution">
    <text evidence="1">The sequence shown here is derived from an EMBL/GenBank/DDBJ whole genome shotgun (WGS) entry which is preliminary data.</text>
</comment>
<dbReference type="EMBL" id="JAGGMV010000006">
    <property type="protein sequence ID" value="MBP2202100.1"/>
    <property type="molecule type" value="Genomic_DNA"/>
</dbReference>
<dbReference type="RefSeq" id="WP_209591621.1">
    <property type="nucleotide sequence ID" value="NZ_JAGGMU010000007.1"/>
</dbReference>
<dbReference type="OrthoDB" id="64786at2157"/>
<protein>
    <submittedName>
        <fullName evidence="1">Uncharacterized protein</fullName>
    </submittedName>
</protein>
<gene>
    <name evidence="1" type="ORF">J3E07_001541</name>
</gene>
<name>A0A8J7S2G0_METVO</name>
<organism evidence="1 2">
    <name type="scientific">Methanococcus voltae</name>
    <dbReference type="NCBI Taxonomy" id="2188"/>
    <lineage>
        <taxon>Archaea</taxon>
        <taxon>Methanobacteriati</taxon>
        <taxon>Methanobacteriota</taxon>
        <taxon>Methanomada group</taxon>
        <taxon>Methanococci</taxon>
        <taxon>Methanococcales</taxon>
        <taxon>Methanococcaceae</taxon>
        <taxon>Methanococcus</taxon>
    </lineage>
</organism>
<proteinExistence type="predicted"/>
<reference evidence="1" key="1">
    <citation type="submission" date="2021-03" db="EMBL/GenBank/DDBJ databases">
        <title>Genomic Encyclopedia of Type Strains, Phase IV (KMG-V): Genome sequencing to study the core and pangenomes of soil and plant-associated prokaryotes.</title>
        <authorList>
            <person name="Whitman W."/>
        </authorList>
    </citation>
    <scope>NUCLEOTIDE SEQUENCE</scope>
    <source>
        <strain evidence="1">C4</strain>
    </source>
</reference>
<dbReference type="AlphaFoldDB" id="A0A8J7S2G0"/>
<evidence type="ECO:0000313" key="1">
    <source>
        <dbReference type="EMBL" id="MBP2202100.1"/>
    </source>
</evidence>
<dbReference type="Proteomes" id="UP000740329">
    <property type="component" value="Unassembled WGS sequence"/>
</dbReference>